<dbReference type="Proteomes" id="UP000800039">
    <property type="component" value="Unassembled WGS sequence"/>
</dbReference>
<comment type="caution">
    <text evidence="1">The sequence shown here is derived from an EMBL/GenBank/DDBJ whole genome shotgun (WGS) entry which is preliminary data.</text>
</comment>
<reference evidence="1" key="1">
    <citation type="submission" date="2020-01" db="EMBL/GenBank/DDBJ databases">
        <authorList>
            <consortium name="DOE Joint Genome Institute"/>
            <person name="Haridas S."/>
            <person name="Albert R."/>
            <person name="Binder M."/>
            <person name="Bloem J."/>
            <person name="Labutti K."/>
            <person name="Salamov A."/>
            <person name="Andreopoulos B."/>
            <person name="Baker S.E."/>
            <person name="Barry K."/>
            <person name="Bills G."/>
            <person name="Bluhm B.H."/>
            <person name="Cannon C."/>
            <person name="Castanera R."/>
            <person name="Culley D.E."/>
            <person name="Daum C."/>
            <person name="Ezra D."/>
            <person name="Gonzalez J.B."/>
            <person name="Henrissat B."/>
            <person name="Kuo A."/>
            <person name="Liang C."/>
            <person name="Lipzen A."/>
            <person name="Lutzoni F."/>
            <person name="Magnuson J."/>
            <person name="Mondo S."/>
            <person name="Nolan M."/>
            <person name="Ohm R."/>
            <person name="Pangilinan J."/>
            <person name="Park H.-J."/>
            <person name="Ramirez L."/>
            <person name="Alfaro M."/>
            <person name="Sun H."/>
            <person name="Tritt A."/>
            <person name="Yoshinaga Y."/>
            <person name="Zwiers L.-H."/>
            <person name="Turgeon B.G."/>
            <person name="Goodwin S.B."/>
            <person name="Spatafora J.W."/>
            <person name="Crous P.W."/>
            <person name="Grigoriev I.V."/>
        </authorList>
    </citation>
    <scope>NUCLEOTIDE SEQUENCE</scope>
    <source>
        <strain evidence="1">CBS 394.84</strain>
    </source>
</reference>
<proteinExistence type="predicted"/>
<dbReference type="EMBL" id="ML976615">
    <property type="protein sequence ID" value="KAF1847492.1"/>
    <property type="molecule type" value="Genomic_DNA"/>
</dbReference>
<protein>
    <submittedName>
        <fullName evidence="1">Uncharacterized protein</fullName>
    </submittedName>
</protein>
<dbReference type="RefSeq" id="XP_040790055.1">
    <property type="nucleotide sequence ID" value="XM_040938548.1"/>
</dbReference>
<accession>A0A9P4LAL4</accession>
<dbReference type="GeneID" id="63855804"/>
<dbReference type="AlphaFoldDB" id="A0A9P4LAL4"/>
<gene>
    <name evidence="1" type="ORF">K460DRAFT_59015</name>
</gene>
<keyword evidence="2" id="KW-1185">Reference proteome</keyword>
<evidence type="ECO:0000313" key="2">
    <source>
        <dbReference type="Proteomes" id="UP000800039"/>
    </source>
</evidence>
<sequence length="120" mass="13334">MHTYIALNAFIPASTKSTEFMVSRVFAWLRDFDITTPQPVKIGEMSLKRPQRIPTPQSCSRMTYGLASCSSSTRVSVHPVFAPVDELIAQTGSAIGDRSNMQLNLGSVYLSVAYHAWHWA</sequence>
<evidence type="ECO:0000313" key="1">
    <source>
        <dbReference type="EMBL" id="KAF1847492.1"/>
    </source>
</evidence>
<name>A0A9P4LAL4_9PLEO</name>
<organism evidence="1 2">
    <name type="scientific">Cucurbitaria berberidis CBS 394.84</name>
    <dbReference type="NCBI Taxonomy" id="1168544"/>
    <lineage>
        <taxon>Eukaryota</taxon>
        <taxon>Fungi</taxon>
        <taxon>Dikarya</taxon>
        <taxon>Ascomycota</taxon>
        <taxon>Pezizomycotina</taxon>
        <taxon>Dothideomycetes</taxon>
        <taxon>Pleosporomycetidae</taxon>
        <taxon>Pleosporales</taxon>
        <taxon>Pleosporineae</taxon>
        <taxon>Cucurbitariaceae</taxon>
        <taxon>Cucurbitaria</taxon>
    </lineage>
</organism>